<proteinExistence type="predicted"/>
<dbReference type="EMBL" id="RQYT01000026">
    <property type="protein sequence ID" value="RRD48936.1"/>
    <property type="molecule type" value="Genomic_DNA"/>
</dbReference>
<dbReference type="Proteomes" id="UP000280935">
    <property type="component" value="Unassembled WGS sequence"/>
</dbReference>
<name>A0A3P1WSJ8_9ACTN</name>
<dbReference type="AlphaFoldDB" id="A0A3P1WSJ8"/>
<feature type="transmembrane region" description="Helical" evidence="1">
    <location>
        <begin position="29"/>
        <end position="46"/>
    </location>
</feature>
<organism evidence="2 3">
    <name type="scientific">Arachnia propionica</name>
    <dbReference type="NCBI Taxonomy" id="1750"/>
    <lineage>
        <taxon>Bacteria</taxon>
        <taxon>Bacillati</taxon>
        <taxon>Actinomycetota</taxon>
        <taxon>Actinomycetes</taxon>
        <taxon>Propionibacteriales</taxon>
        <taxon>Propionibacteriaceae</taxon>
        <taxon>Arachnia</taxon>
    </lineage>
</organism>
<reference evidence="2 3" key="1">
    <citation type="submission" date="2018-11" db="EMBL/GenBank/DDBJ databases">
        <title>Genomes From Bacteria Associated with the Canine Oral Cavity: a Test Case for Automated Genome-Based Taxonomic Assignment.</title>
        <authorList>
            <person name="Coil D.A."/>
            <person name="Jospin G."/>
            <person name="Darling A.E."/>
            <person name="Wallis C."/>
            <person name="Davis I.J."/>
            <person name="Harris S."/>
            <person name="Eisen J.A."/>
            <person name="Holcombe L.J."/>
            <person name="O'Flynn C."/>
        </authorList>
    </citation>
    <scope>NUCLEOTIDE SEQUENCE [LARGE SCALE GENOMIC DNA]</scope>
    <source>
        <strain evidence="2 3">OH2822_COT-296</strain>
    </source>
</reference>
<evidence type="ECO:0000313" key="3">
    <source>
        <dbReference type="Proteomes" id="UP000280935"/>
    </source>
</evidence>
<dbReference type="RefSeq" id="WP_125228431.1">
    <property type="nucleotide sequence ID" value="NZ_RQYT01000026.1"/>
</dbReference>
<keyword evidence="1" id="KW-0812">Transmembrane</keyword>
<keyword evidence="1" id="KW-1133">Transmembrane helix</keyword>
<gene>
    <name evidence="2" type="ORF">EII35_10535</name>
</gene>
<keyword evidence="1" id="KW-0472">Membrane</keyword>
<evidence type="ECO:0000256" key="1">
    <source>
        <dbReference type="SAM" id="Phobius"/>
    </source>
</evidence>
<comment type="caution">
    <text evidence="2">The sequence shown here is derived from an EMBL/GenBank/DDBJ whole genome shotgun (WGS) entry which is preliminary data.</text>
</comment>
<accession>A0A3P1WSJ8</accession>
<evidence type="ECO:0000313" key="2">
    <source>
        <dbReference type="EMBL" id="RRD48936.1"/>
    </source>
</evidence>
<feature type="transmembrane region" description="Helical" evidence="1">
    <location>
        <begin position="58"/>
        <end position="79"/>
    </location>
</feature>
<sequence length="87" mass="9473">MTAWEAPGTAPTMVTSTTQREIFKKGTMMLRWILLIAAAIAGGNLTQQLFTNHGFDVWVTRGLGIVAVGLITLIGYLLFLKPVPERG</sequence>
<protein>
    <submittedName>
        <fullName evidence="2">Uncharacterized protein</fullName>
    </submittedName>
</protein>